<protein>
    <submittedName>
        <fullName evidence="3">PhoD-like phosphatase</fullName>
    </submittedName>
</protein>
<dbReference type="InterPro" id="IPR038607">
    <property type="entry name" value="PhoD-like_sf"/>
</dbReference>
<dbReference type="OrthoDB" id="9761852at2"/>
<dbReference type="AlphaFoldDB" id="A0A518CQV4"/>
<proteinExistence type="predicted"/>
<gene>
    <name evidence="3" type="ORF">Pla110_33510</name>
</gene>
<dbReference type="SUPFAM" id="SSF56300">
    <property type="entry name" value="Metallo-dependent phosphatases"/>
    <property type="match status" value="1"/>
</dbReference>
<dbReference type="EMBL" id="CP036281">
    <property type="protein sequence ID" value="QDU81609.1"/>
    <property type="molecule type" value="Genomic_DNA"/>
</dbReference>
<keyword evidence="4" id="KW-1185">Reference proteome</keyword>
<dbReference type="Proteomes" id="UP000317178">
    <property type="component" value="Chromosome"/>
</dbReference>
<name>A0A518CQV4_9PLAN</name>
<dbReference type="KEGG" id="plon:Pla110_33510"/>
<sequence>MMRLTRLLLCALFGLFLFSITMPGIVPAEENPPTEPEPIKIDRKGGKPTIPDVPRDEVIGFALYTLHNHVLKMSVQFYPLEENESRDVVLEVDSGNGWKKITTARVDENGLATFRLQNWNDSRRYPYRLSHAGGSEYTGVIRENPIDKEEIVVAGFTGNSNSDRSPRTDVVENIKKLDPDLLFFSGDQSYDHKEHTAAWLLFGRQFGEIIKDRPTITIPDDHDVGQGNLWGEGGKVSHLPGGADGGYIMSAEYVNMVQKAQASHLPDPYDPTPIEQDISVYYTNLNWGDIDFAVIEDRKWKTGPAGLIPKQGPRPDHINNPNYDPTTVDVPEARLLGSRQLKFLHEWGQDWDQAEMKVVLSQTIFGGGAHIHGKSDSRLLADLDSNGWPQAGRARALEEIRRCFGFHLAGDQHLATVIHHGVHSWEDSGFSFCVPSIVNYYGRWWWPLEEPEGRLEGNDLPFAGQFYDGFRNKLTMHAYANPTSENFNAAGFGIVRFNKKSRQITMECWPRHVDVEDPDAKQFEGWPIVIQQEDNYARKPLGWLPELQFENATNPVVQVVDEYLDEIVYTIRINGNSWQPPVFREATYTIRFKSDGKTKSVEHIESLPLDQRDAEPLKIRF</sequence>
<organism evidence="3 4">
    <name type="scientific">Polystyrenella longa</name>
    <dbReference type="NCBI Taxonomy" id="2528007"/>
    <lineage>
        <taxon>Bacteria</taxon>
        <taxon>Pseudomonadati</taxon>
        <taxon>Planctomycetota</taxon>
        <taxon>Planctomycetia</taxon>
        <taxon>Planctomycetales</taxon>
        <taxon>Planctomycetaceae</taxon>
        <taxon>Polystyrenella</taxon>
    </lineage>
</organism>
<reference evidence="3 4" key="1">
    <citation type="submission" date="2019-02" db="EMBL/GenBank/DDBJ databases">
        <title>Deep-cultivation of Planctomycetes and their phenomic and genomic characterization uncovers novel biology.</title>
        <authorList>
            <person name="Wiegand S."/>
            <person name="Jogler M."/>
            <person name="Boedeker C."/>
            <person name="Pinto D."/>
            <person name="Vollmers J."/>
            <person name="Rivas-Marin E."/>
            <person name="Kohn T."/>
            <person name="Peeters S.H."/>
            <person name="Heuer A."/>
            <person name="Rast P."/>
            <person name="Oberbeckmann S."/>
            <person name="Bunk B."/>
            <person name="Jeske O."/>
            <person name="Meyerdierks A."/>
            <person name="Storesund J.E."/>
            <person name="Kallscheuer N."/>
            <person name="Luecker S."/>
            <person name="Lage O.M."/>
            <person name="Pohl T."/>
            <person name="Merkel B.J."/>
            <person name="Hornburger P."/>
            <person name="Mueller R.-W."/>
            <person name="Bruemmer F."/>
            <person name="Labrenz M."/>
            <person name="Spormann A.M."/>
            <person name="Op den Camp H."/>
            <person name="Overmann J."/>
            <person name="Amann R."/>
            <person name="Jetten M.S.M."/>
            <person name="Mascher T."/>
            <person name="Medema M.H."/>
            <person name="Devos D.P."/>
            <person name="Kaster A.-K."/>
            <person name="Ovreas L."/>
            <person name="Rohde M."/>
            <person name="Galperin M.Y."/>
            <person name="Jogler C."/>
        </authorList>
    </citation>
    <scope>NUCLEOTIDE SEQUENCE [LARGE SCALE GENOMIC DNA]</scope>
    <source>
        <strain evidence="3 4">Pla110</strain>
    </source>
</reference>
<dbReference type="Gene3D" id="3.60.21.70">
    <property type="entry name" value="PhoD-like phosphatase"/>
    <property type="match status" value="1"/>
</dbReference>
<evidence type="ECO:0000256" key="1">
    <source>
        <dbReference type="SAM" id="MobiDB-lite"/>
    </source>
</evidence>
<feature type="region of interest" description="Disordered" evidence="1">
    <location>
        <begin position="28"/>
        <end position="48"/>
    </location>
</feature>
<dbReference type="InterPro" id="IPR029052">
    <property type="entry name" value="Metallo-depent_PP-like"/>
</dbReference>
<dbReference type="RefSeq" id="WP_144997101.1">
    <property type="nucleotide sequence ID" value="NZ_CP036281.1"/>
</dbReference>
<evidence type="ECO:0000313" key="4">
    <source>
        <dbReference type="Proteomes" id="UP000317178"/>
    </source>
</evidence>
<accession>A0A518CQV4</accession>
<dbReference type="Pfam" id="PF09423">
    <property type="entry name" value="PhoD"/>
    <property type="match status" value="1"/>
</dbReference>
<evidence type="ECO:0000313" key="3">
    <source>
        <dbReference type="EMBL" id="QDU81609.1"/>
    </source>
</evidence>
<dbReference type="InterPro" id="IPR018946">
    <property type="entry name" value="PhoD-like_MPP"/>
</dbReference>
<evidence type="ECO:0000259" key="2">
    <source>
        <dbReference type="Pfam" id="PF09423"/>
    </source>
</evidence>
<feature type="domain" description="PhoD-like phosphatase metallophosphatase" evidence="2">
    <location>
        <begin position="211"/>
        <end position="420"/>
    </location>
</feature>